<dbReference type="InterPro" id="IPR032675">
    <property type="entry name" value="LRR_dom_sf"/>
</dbReference>
<reference evidence="1 2" key="1">
    <citation type="journal article" date="2020" name="Fungal Divers.">
        <title>Resolving the Mortierellaceae phylogeny through synthesis of multi-gene phylogenetics and phylogenomics.</title>
        <authorList>
            <person name="Vandepol N."/>
            <person name="Liber J."/>
            <person name="Desiro A."/>
            <person name="Na H."/>
            <person name="Kennedy M."/>
            <person name="Barry K."/>
            <person name="Grigoriev I.V."/>
            <person name="Miller A.N."/>
            <person name="O'Donnell K."/>
            <person name="Stajich J.E."/>
            <person name="Bonito G."/>
        </authorList>
    </citation>
    <scope>NUCLEOTIDE SEQUENCE [LARGE SCALE GENOMIC DNA]</scope>
    <source>
        <strain evidence="1 2">AD045</strain>
    </source>
</reference>
<evidence type="ECO:0000313" key="1">
    <source>
        <dbReference type="EMBL" id="KAG0283467.1"/>
    </source>
</evidence>
<accession>A0ABQ7JQZ2</accession>
<evidence type="ECO:0008006" key="3">
    <source>
        <dbReference type="Google" id="ProtNLM"/>
    </source>
</evidence>
<name>A0ABQ7JQZ2_9FUNG</name>
<dbReference type="EMBL" id="JAAAIM010000898">
    <property type="protein sequence ID" value="KAG0283467.1"/>
    <property type="molecule type" value="Genomic_DNA"/>
</dbReference>
<dbReference type="Proteomes" id="UP001194696">
    <property type="component" value="Unassembled WGS sequence"/>
</dbReference>
<comment type="caution">
    <text evidence="1">The sequence shown here is derived from an EMBL/GenBank/DDBJ whole genome shotgun (WGS) entry which is preliminary data.</text>
</comment>
<gene>
    <name evidence="1" type="ORF">BGZ96_012122</name>
</gene>
<dbReference type="Gene3D" id="3.80.10.10">
    <property type="entry name" value="Ribonuclease Inhibitor"/>
    <property type="match status" value="2"/>
</dbReference>
<keyword evidence="2" id="KW-1185">Reference proteome</keyword>
<sequence>MARITDLPVEVIALTGIHLDKDAVKHAIRTCWHLYNALNHLLWRQLPLPSRTGRLLLSAAKLQDNAHRIQQLEFRCLVPQEYYSIHYPNVHNLKMNITSLPPLYTVSPENQHQLHSLLISFNPQFQDLTLRNIECSSSSILWETIYETLQHPKRLEINCIGTIDQNTSDSFWRTCSRFEELNLHVHEIQRCETLPTLMFPDLKLLTLSYGGRFRNAAMGTDDFLQWMRNAPNLEALEWNVYHYRYFPKDDLISALAEKAWPRLESFSLLFFPEPDDVWADIIRVLPPLKRFQCNNSQFNNQSFARLQEHHFATLHSLHVRNCGSFSSPMALSVLTNCAHLQEFHAPYIHAVDLRSKNSKGRNWACTGLRCLRLQIFKGKNDTGADKLVFKQLSKLNQLKDLRLHRVTTMVYPKKVQAMLKDAGMLQLRLDAGLSHLSTLNHLTKISFLNTEQEMSAEDLRWMLENWTLLEYMDGVFSKDDDTQAVLGAMISETNIEYWDLDLGFDD</sequence>
<protein>
    <recommendedName>
        <fullName evidence="3">F-box domain-containing protein</fullName>
    </recommendedName>
</protein>
<dbReference type="SUPFAM" id="SSF52047">
    <property type="entry name" value="RNI-like"/>
    <property type="match status" value="1"/>
</dbReference>
<evidence type="ECO:0000313" key="2">
    <source>
        <dbReference type="Proteomes" id="UP001194696"/>
    </source>
</evidence>
<proteinExistence type="predicted"/>
<organism evidence="1 2">
    <name type="scientific">Linnemannia gamsii</name>
    <dbReference type="NCBI Taxonomy" id="64522"/>
    <lineage>
        <taxon>Eukaryota</taxon>
        <taxon>Fungi</taxon>
        <taxon>Fungi incertae sedis</taxon>
        <taxon>Mucoromycota</taxon>
        <taxon>Mortierellomycotina</taxon>
        <taxon>Mortierellomycetes</taxon>
        <taxon>Mortierellales</taxon>
        <taxon>Mortierellaceae</taxon>
        <taxon>Linnemannia</taxon>
    </lineage>
</organism>